<organism evidence="14 15">
    <name type="scientific">Cinnamomum micranthum f. kanehirae</name>
    <dbReference type="NCBI Taxonomy" id="337451"/>
    <lineage>
        <taxon>Eukaryota</taxon>
        <taxon>Viridiplantae</taxon>
        <taxon>Streptophyta</taxon>
        <taxon>Embryophyta</taxon>
        <taxon>Tracheophyta</taxon>
        <taxon>Spermatophyta</taxon>
        <taxon>Magnoliopsida</taxon>
        <taxon>Magnoliidae</taxon>
        <taxon>Laurales</taxon>
        <taxon>Lauraceae</taxon>
        <taxon>Cinnamomum</taxon>
    </lineage>
</organism>
<dbReference type="PANTHER" id="PTHR23336:SF11">
    <property type="entry name" value="OS06G0622000 PROTEIN"/>
    <property type="match status" value="1"/>
</dbReference>
<evidence type="ECO:0000256" key="11">
    <source>
        <dbReference type="ARBA" id="ARBA00023204"/>
    </source>
</evidence>
<keyword evidence="9" id="KW-0175">Coiled coil</keyword>
<name>A0A443P3A5_9MAGN</name>
<keyword evidence="12" id="KW-0539">Nucleus</keyword>
<evidence type="ECO:0000256" key="6">
    <source>
        <dbReference type="ARBA" id="ARBA00022763"/>
    </source>
</evidence>
<accession>A0A443P3A5</accession>
<comment type="caution">
    <text evidence="14">The sequence shown here is derived from an EMBL/GenBank/DDBJ whole genome shotgun (WGS) entry which is preliminary data.</text>
</comment>
<dbReference type="InterPro" id="IPR045261">
    <property type="entry name" value="MORC_ATPase"/>
</dbReference>
<evidence type="ECO:0000256" key="12">
    <source>
        <dbReference type="ARBA" id="ARBA00023242"/>
    </source>
</evidence>
<keyword evidence="15" id="KW-1185">Reference proteome</keyword>
<evidence type="ECO:0000256" key="3">
    <source>
        <dbReference type="ARBA" id="ARBA00022722"/>
    </source>
</evidence>
<dbReference type="EMBL" id="QPKB01000005">
    <property type="protein sequence ID" value="RWR85290.1"/>
    <property type="molecule type" value="Genomic_DNA"/>
</dbReference>
<dbReference type="Pfam" id="PF13589">
    <property type="entry name" value="HATPase_c_3"/>
    <property type="match status" value="1"/>
</dbReference>
<evidence type="ECO:0000259" key="13">
    <source>
        <dbReference type="PROSITE" id="PS51050"/>
    </source>
</evidence>
<keyword evidence="7" id="KW-0863">Zinc-finger</keyword>
<dbReference type="GO" id="GO:0006281">
    <property type="term" value="P:DNA repair"/>
    <property type="evidence" value="ECO:0007669"/>
    <property type="project" value="UniProtKB-KW"/>
</dbReference>
<dbReference type="Pfam" id="PF07496">
    <property type="entry name" value="zf-CW"/>
    <property type="match status" value="1"/>
</dbReference>
<evidence type="ECO:0000313" key="14">
    <source>
        <dbReference type="EMBL" id="RWR85290.1"/>
    </source>
</evidence>
<comment type="subcellular location">
    <subcellularLocation>
        <location evidence="1">Nucleus</location>
    </subcellularLocation>
</comment>
<feature type="domain" description="CW-type" evidence="13">
    <location>
        <begin position="592"/>
        <end position="642"/>
    </location>
</feature>
<keyword evidence="5" id="KW-0378">Hydrolase</keyword>
<dbReference type="SUPFAM" id="SSF55874">
    <property type="entry name" value="ATPase domain of HSP90 chaperone/DNA topoisomerase II/histidine kinase"/>
    <property type="match status" value="1"/>
</dbReference>
<keyword evidence="5" id="KW-0255">Endonuclease</keyword>
<keyword evidence="10" id="KW-0943">RNA-mediated gene silencing</keyword>
<dbReference type="InterPro" id="IPR011124">
    <property type="entry name" value="Znf_CW"/>
</dbReference>
<dbReference type="GO" id="GO:0016887">
    <property type="term" value="F:ATP hydrolysis activity"/>
    <property type="evidence" value="ECO:0007669"/>
    <property type="project" value="InterPro"/>
</dbReference>
<protein>
    <recommendedName>
        <fullName evidence="13">CW-type domain-containing protein</fullName>
    </recommendedName>
</protein>
<evidence type="ECO:0000256" key="7">
    <source>
        <dbReference type="ARBA" id="ARBA00022771"/>
    </source>
</evidence>
<comment type="similarity">
    <text evidence="2">Belongs to the MORC ATPase protein family.</text>
</comment>
<sequence>MTVTLKPHHGCIARKSSKGAPLQKPPFYFRRLARCDIAPGGYNMGHEVLNLNELPTEGELCHYVILKKDDKTISRVHLHIWTVCEIKPVTKYSLSGLPTFFLSPEPRNTYERKEWRIFLAFLQKNNRVAAMSSFMCDFYVLPPHKGSDYSHVEVLYRSKVALCESNIQGPASQDLLQKTVTHVDPSIRSSGCSLDCKKLDSLGKDGLLIRHASHVSHQSTHCLEEEFGDSSDLLSLLTIRGTLKQLDDGHGMSHVDVVRMLSFGHKQPDGDDPDHIGRFGIGFKTGAMRLGQDAIVLTQTTDSRSVAFLSQSFNAGKDNVEIPIVSYCKKGNFMEVDTHIHSEETANCYLKAIKDFSPFNEYSIGQKLGLFDEMGTGTQIYIWNLAKWGSDYSLEWLAGKTSDDSSYQTQGDILVRSKRIRSRPGQISQKVPLDYSLQAYLEVIFLEPRMKIYVQGSLVKSRPLAKSLNKTVMVTGDIMGVTVQLTQGLSQIEWERMNCGMFLYWHGRLIEAYKRVGGMVHNADMGRGVIGVIDVTDLMNDRNGQVWVHSNKQGFQDCEPYAKLEEWLGNKSDEYWDANFDALQLAKGNARYMPDHEWVQCDKCRKWRILNNGFDSESLPAVWFCYMPPFNGECRTPEEKVGQGIVTLASKRGHGLHQKPDQLEEGATVAKRSRHGPNQVFWCEEAAKGASNFLVGGGDSGGDSVQTVEGGICRPILKRLRRGQARNIKI</sequence>
<evidence type="ECO:0000256" key="2">
    <source>
        <dbReference type="ARBA" id="ARBA00007845"/>
    </source>
</evidence>
<dbReference type="GO" id="GO:0005634">
    <property type="term" value="C:nucleus"/>
    <property type="evidence" value="ECO:0007669"/>
    <property type="project" value="UniProtKB-SubCell"/>
</dbReference>
<evidence type="ECO:0000256" key="8">
    <source>
        <dbReference type="ARBA" id="ARBA00022833"/>
    </source>
</evidence>
<evidence type="ECO:0000256" key="9">
    <source>
        <dbReference type="ARBA" id="ARBA00023054"/>
    </source>
</evidence>
<evidence type="ECO:0000256" key="4">
    <source>
        <dbReference type="ARBA" id="ARBA00022723"/>
    </source>
</evidence>
<dbReference type="PANTHER" id="PTHR23336">
    <property type="entry name" value="ZINC FINGER CW-TYPE COILED-COIL DOMAIN PROTEIN 3"/>
    <property type="match status" value="1"/>
</dbReference>
<gene>
    <name evidence="14" type="ORF">CKAN_01414400</name>
</gene>
<dbReference type="InterPro" id="IPR036890">
    <property type="entry name" value="HATPase_C_sf"/>
</dbReference>
<dbReference type="InterPro" id="IPR041006">
    <property type="entry name" value="Morc_S5"/>
</dbReference>
<dbReference type="GO" id="GO:0008270">
    <property type="term" value="F:zinc ion binding"/>
    <property type="evidence" value="ECO:0007669"/>
    <property type="project" value="UniProtKB-KW"/>
</dbReference>
<dbReference type="Pfam" id="PF17942">
    <property type="entry name" value="Morc6_S5"/>
    <property type="match status" value="1"/>
</dbReference>
<proteinExistence type="inferred from homology"/>
<evidence type="ECO:0000256" key="10">
    <source>
        <dbReference type="ARBA" id="ARBA00023158"/>
    </source>
</evidence>
<dbReference type="GO" id="GO:0031047">
    <property type="term" value="P:regulatory ncRNA-mediated gene silencing"/>
    <property type="evidence" value="ECO:0007669"/>
    <property type="project" value="UniProtKB-KW"/>
</dbReference>
<evidence type="ECO:0000256" key="5">
    <source>
        <dbReference type="ARBA" id="ARBA00022759"/>
    </source>
</evidence>
<reference evidence="14 15" key="1">
    <citation type="journal article" date="2019" name="Nat. Plants">
        <title>Stout camphor tree genome fills gaps in understanding of flowering plant genome evolution.</title>
        <authorList>
            <person name="Chaw S.M."/>
            <person name="Liu Y.C."/>
            <person name="Wu Y.W."/>
            <person name="Wang H.Y."/>
            <person name="Lin C.I."/>
            <person name="Wu C.S."/>
            <person name="Ke H.M."/>
            <person name="Chang L.Y."/>
            <person name="Hsu C.Y."/>
            <person name="Yang H.T."/>
            <person name="Sudianto E."/>
            <person name="Hsu M.H."/>
            <person name="Wu K.P."/>
            <person name="Wang L.N."/>
            <person name="Leebens-Mack J.H."/>
            <person name="Tsai I.J."/>
        </authorList>
    </citation>
    <scope>NUCLEOTIDE SEQUENCE [LARGE SCALE GENOMIC DNA]</scope>
    <source>
        <strain evidence="15">cv. Chaw 1501</strain>
        <tissue evidence="14">Young leaves</tissue>
    </source>
</reference>
<keyword evidence="8" id="KW-0862">Zinc</keyword>
<dbReference type="Gene3D" id="3.30.40.100">
    <property type="match status" value="1"/>
</dbReference>
<dbReference type="Gene3D" id="3.30.565.10">
    <property type="entry name" value="Histidine kinase-like ATPase, C-terminal domain"/>
    <property type="match status" value="1"/>
</dbReference>
<dbReference type="Proteomes" id="UP000283530">
    <property type="component" value="Unassembled WGS sequence"/>
</dbReference>
<dbReference type="AlphaFoldDB" id="A0A443P3A5"/>
<dbReference type="GO" id="GO:0004519">
    <property type="term" value="F:endonuclease activity"/>
    <property type="evidence" value="ECO:0007669"/>
    <property type="project" value="UniProtKB-KW"/>
</dbReference>
<keyword evidence="3" id="KW-0540">Nuclease</keyword>
<dbReference type="GO" id="GO:0031349">
    <property type="term" value="P:positive regulation of defense response"/>
    <property type="evidence" value="ECO:0007669"/>
    <property type="project" value="UniProtKB-ARBA"/>
</dbReference>
<dbReference type="OrthoDB" id="757982at2759"/>
<dbReference type="PROSITE" id="PS51050">
    <property type="entry name" value="ZF_CW"/>
    <property type="match status" value="1"/>
</dbReference>
<keyword evidence="4" id="KW-0479">Metal-binding</keyword>
<keyword evidence="11" id="KW-0234">DNA repair</keyword>
<evidence type="ECO:0000313" key="15">
    <source>
        <dbReference type="Proteomes" id="UP000283530"/>
    </source>
</evidence>
<evidence type="ECO:0000256" key="1">
    <source>
        <dbReference type="ARBA" id="ARBA00004123"/>
    </source>
</evidence>
<keyword evidence="6" id="KW-0227">DNA damage</keyword>